<dbReference type="Gene3D" id="3.20.20.360">
    <property type="entry name" value="Malate synthase, domain 3"/>
    <property type="match status" value="1"/>
</dbReference>
<dbReference type="NCBIfam" id="TIGR01344">
    <property type="entry name" value="malate_syn_A"/>
    <property type="match status" value="1"/>
</dbReference>
<dbReference type="InterPro" id="IPR011076">
    <property type="entry name" value="Malate_synth_sf"/>
</dbReference>
<comment type="caution">
    <text evidence="14">The sequence shown here is derived from an EMBL/GenBank/DDBJ whole genome shotgun (WGS) entry which is preliminary data.</text>
</comment>
<dbReference type="Pfam" id="PF01274">
    <property type="entry name" value="MS_TIM-barrel"/>
    <property type="match status" value="1"/>
</dbReference>
<dbReference type="InterPro" id="IPR046363">
    <property type="entry name" value="MS_N_TIM-barrel_dom"/>
</dbReference>
<dbReference type="InterPro" id="IPR019830">
    <property type="entry name" value="Malate_synthase_CS"/>
</dbReference>
<evidence type="ECO:0000256" key="4">
    <source>
        <dbReference type="ARBA" id="ARBA00022532"/>
    </source>
</evidence>
<dbReference type="Pfam" id="PF20656">
    <property type="entry name" value="MS_N"/>
    <property type="match status" value="1"/>
</dbReference>
<dbReference type="GO" id="GO:0006097">
    <property type="term" value="P:glyoxylate cycle"/>
    <property type="evidence" value="ECO:0007669"/>
    <property type="project" value="UniProtKB-UniPathway"/>
</dbReference>
<dbReference type="SUPFAM" id="SSF51645">
    <property type="entry name" value="Malate synthase G"/>
    <property type="match status" value="1"/>
</dbReference>
<evidence type="ECO:0000256" key="7">
    <source>
        <dbReference type="ARBA" id="ARBA00068441"/>
    </source>
</evidence>
<dbReference type="FunFam" id="3.20.20.360:FF:000001">
    <property type="entry name" value="Malate synthase"/>
    <property type="match status" value="1"/>
</dbReference>
<dbReference type="EC" id="2.3.3.9" evidence="2 9"/>
<dbReference type="InterPro" id="IPR048355">
    <property type="entry name" value="MS_C"/>
</dbReference>
<organism evidence="14 15">
    <name type="scientific">Streptomyces tateyamensis</name>
    <dbReference type="NCBI Taxonomy" id="565073"/>
    <lineage>
        <taxon>Bacteria</taxon>
        <taxon>Bacillati</taxon>
        <taxon>Actinomycetota</taxon>
        <taxon>Actinomycetes</taxon>
        <taxon>Kitasatosporales</taxon>
        <taxon>Streptomycetaceae</taxon>
        <taxon>Streptomyces</taxon>
    </lineage>
</organism>
<dbReference type="Gene3D" id="1.20.1220.12">
    <property type="entry name" value="Malate synthase, domain III"/>
    <property type="match status" value="1"/>
</dbReference>
<feature type="domain" description="Malate synthase N-terminal" evidence="12">
    <location>
        <begin position="31"/>
        <end position="90"/>
    </location>
</feature>
<name>A0A2V4NMB9_9ACTN</name>
<dbReference type="PANTHER" id="PTHR42902">
    <property type="entry name" value="MALATE SYNTHASE"/>
    <property type="match status" value="1"/>
</dbReference>
<keyword evidence="3 9" id="KW-0329">Glyoxylate bypass</keyword>
<dbReference type="FunFam" id="1.20.1220.12:FF:000001">
    <property type="entry name" value="Malate synthase"/>
    <property type="match status" value="1"/>
</dbReference>
<gene>
    <name evidence="14" type="primary">aceB</name>
    <name evidence="14" type="ORF">C7C46_21750</name>
</gene>
<evidence type="ECO:0000313" key="14">
    <source>
        <dbReference type="EMBL" id="PYC76808.1"/>
    </source>
</evidence>
<keyword evidence="15" id="KW-1185">Reference proteome</keyword>
<evidence type="ECO:0000256" key="6">
    <source>
        <dbReference type="ARBA" id="ARBA00047918"/>
    </source>
</evidence>
<dbReference type="GO" id="GO:0006099">
    <property type="term" value="P:tricarboxylic acid cycle"/>
    <property type="evidence" value="ECO:0007669"/>
    <property type="project" value="UniProtKB-KW"/>
</dbReference>
<dbReference type="AlphaFoldDB" id="A0A2V4NMB9"/>
<dbReference type="UniPathway" id="UPA00703">
    <property type="reaction ID" value="UER00720"/>
</dbReference>
<dbReference type="PROSITE" id="PS00510">
    <property type="entry name" value="MALATE_SYNTHASE"/>
    <property type="match status" value="1"/>
</dbReference>
<feature type="domain" description="Malate synthase TIM barrel" evidence="11">
    <location>
        <begin position="182"/>
        <end position="434"/>
    </location>
</feature>
<dbReference type="OrthoDB" id="9768429at2"/>
<feature type="active site" description="Proton donor" evidence="8">
    <location>
        <position position="475"/>
    </location>
</feature>
<dbReference type="InterPro" id="IPR044856">
    <property type="entry name" value="Malate_synth_C_sf"/>
</dbReference>
<dbReference type="GO" id="GO:0005737">
    <property type="term" value="C:cytoplasm"/>
    <property type="evidence" value="ECO:0007669"/>
    <property type="project" value="TreeGrafter"/>
</dbReference>
<evidence type="ECO:0000256" key="2">
    <source>
        <dbReference type="ARBA" id="ARBA00012636"/>
    </source>
</evidence>
<keyword evidence="5 9" id="KW-0808">Transferase</keyword>
<feature type="active site" description="Proton acceptor" evidence="8">
    <location>
        <position position="186"/>
    </location>
</feature>
<evidence type="ECO:0000256" key="9">
    <source>
        <dbReference type="RuleBase" id="RU000555"/>
    </source>
</evidence>
<accession>A0A2V4NMB9</accession>
<sequence>MATDQGSSSQGSSSSRPGTAPGAAAAPVVTLAGPRVPRSEEVLTPQAVAFVVGLHRAFEGRRQELLARRHTRRAEIAAAGTLDFLPETAEIRAADWQVAPAPRALQDRRVEITGPTDRKMVINALNSGAKVWLADFEDATSPTWQAVVSGQVNLIDAFEDRIDFTSPQGKEYKLKPAAELATVVVRPRGWHLDESHLLVDGVPVAGAFFDFGLYFFHNAARLLAKGEADPNSGPYFYLPKTESHLEARLWNEVFTHAQRELGIPHGTIRATVLIETVLAAFEMDEILYELREHAAGLNAGRWDYLFSIVKNFRDAGEQYILPDRNSVGMTSPFMAAYARLLVQTCHRRGAHAIGGMAAFIPSRKDPEVNAAALEKVKADKDREAGGGFDGSWVAHPDLVPVARASFDAVLGERPNQKENPGSTEQVTAAQLLDIAGAGGSCTEAGLQNAVAVGLRYCEAWLRGLGAVGIFNMMEDAATAEISRSQIWQWINNGVVLADTGEKATAELVRRLVSQELDGLRAELGDEAYAAGRWAEARGLFEQVSLAEDFVDFLTLPGYALLG</sequence>
<comment type="pathway">
    <text evidence="9">Carbohydrate metabolism; glyoxylate cycle; (S)-malate from isocitrate: step 2/2.</text>
</comment>
<evidence type="ECO:0000256" key="1">
    <source>
        <dbReference type="ARBA" id="ARBA00006394"/>
    </source>
</evidence>
<evidence type="ECO:0000256" key="3">
    <source>
        <dbReference type="ARBA" id="ARBA00022435"/>
    </source>
</evidence>
<dbReference type="PANTHER" id="PTHR42902:SF1">
    <property type="entry name" value="MALATE SYNTHASE 1-RELATED"/>
    <property type="match status" value="1"/>
</dbReference>
<dbReference type="GO" id="GO:0004474">
    <property type="term" value="F:malate synthase activity"/>
    <property type="evidence" value="ECO:0007669"/>
    <property type="project" value="UniProtKB-EC"/>
</dbReference>
<reference evidence="14 15" key="1">
    <citation type="submission" date="2018-03" db="EMBL/GenBank/DDBJ databases">
        <title>Bioinformatic expansion and discovery of thiopeptide antibiotics.</title>
        <authorList>
            <person name="Schwalen C.J."/>
            <person name="Hudson G.A."/>
            <person name="Mitchell D.A."/>
        </authorList>
    </citation>
    <scope>NUCLEOTIDE SEQUENCE [LARGE SCALE GENOMIC DNA]</scope>
    <source>
        <strain evidence="14 15">ATCC 21389</strain>
    </source>
</reference>
<feature type="region of interest" description="Disordered" evidence="10">
    <location>
        <begin position="1"/>
        <end position="24"/>
    </location>
</feature>
<dbReference type="RefSeq" id="WP_110671563.1">
    <property type="nucleotide sequence ID" value="NZ_PYBW01000081.1"/>
</dbReference>
<evidence type="ECO:0000259" key="13">
    <source>
        <dbReference type="Pfam" id="PF20659"/>
    </source>
</evidence>
<dbReference type="Proteomes" id="UP000248039">
    <property type="component" value="Unassembled WGS sequence"/>
</dbReference>
<proteinExistence type="inferred from homology"/>
<feature type="domain" description="Malate synthase C-terminal" evidence="13">
    <location>
        <begin position="442"/>
        <end position="560"/>
    </location>
</feature>
<comment type="catalytic activity">
    <reaction evidence="6 9">
        <text>glyoxylate + acetyl-CoA + H2O = (S)-malate + CoA + H(+)</text>
        <dbReference type="Rhea" id="RHEA:18181"/>
        <dbReference type="ChEBI" id="CHEBI:15377"/>
        <dbReference type="ChEBI" id="CHEBI:15378"/>
        <dbReference type="ChEBI" id="CHEBI:15589"/>
        <dbReference type="ChEBI" id="CHEBI:36655"/>
        <dbReference type="ChEBI" id="CHEBI:57287"/>
        <dbReference type="ChEBI" id="CHEBI:57288"/>
        <dbReference type="EC" id="2.3.3.9"/>
    </reaction>
</comment>
<comment type="similarity">
    <text evidence="1 9">Belongs to the malate synthase family.</text>
</comment>
<evidence type="ECO:0000259" key="12">
    <source>
        <dbReference type="Pfam" id="PF20656"/>
    </source>
</evidence>
<dbReference type="CDD" id="cd00727">
    <property type="entry name" value="malate_synt_A"/>
    <property type="match status" value="1"/>
</dbReference>
<evidence type="ECO:0000256" key="10">
    <source>
        <dbReference type="SAM" id="MobiDB-lite"/>
    </source>
</evidence>
<keyword evidence="4 9" id="KW-0816">Tricarboxylic acid cycle</keyword>
<dbReference type="Pfam" id="PF20659">
    <property type="entry name" value="MS_C"/>
    <property type="match status" value="1"/>
</dbReference>
<dbReference type="EMBL" id="PYBW01000081">
    <property type="protein sequence ID" value="PYC76808.1"/>
    <property type="molecule type" value="Genomic_DNA"/>
</dbReference>
<dbReference type="InterPro" id="IPR006252">
    <property type="entry name" value="Malate_synthA"/>
</dbReference>
<evidence type="ECO:0000256" key="5">
    <source>
        <dbReference type="ARBA" id="ARBA00022679"/>
    </source>
</evidence>
<dbReference type="PIRSF" id="PIRSF001363">
    <property type="entry name" value="Malate_synth"/>
    <property type="match status" value="1"/>
</dbReference>
<evidence type="ECO:0000256" key="8">
    <source>
        <dbReference type="PIRSR" id="PIRSR001363-1"/>
    </source>
</evidence>
<dbReference type="InterPro" id="IPR001465">
    <property type="entry name" value="Malate_synthase_TIM"/>
</dbReference>
<evidence type="ECO:0000259" key="11">
    <source>
        <dbReference type="Pfam" id="PF01274"/>
    </source>
</evidence>
<protein>
    <recommendedName>
        <fullName evidence="7 9">Malate synthase</fullName>
        <ecNumber evidence="2 9">2.3.3.9</ecNumber>
    </recommendedName>
</protein>
<dbReference type="InterPro" id="IPR048356">
    <property type="entry name" value="MS_N"/>
</dbReference>
<evidence type="ECO:0000313" key="15">
    <source>
        <dbReference type="Proteomes" id="UP000248039"/>
    </source>
</evidence>